<dbReference type="OrthoDB" id="10261055at2759"/>
<evidence type="ECO:0000256" key="2">
    <source>
        <dbReference type="ARBA" id="ARBA00011748"/>
    </source>
</evidence>
<evidence type="ECO:0000256" key="1">
    <source>
        <dbReference type="ARBA" id="ARBA00009792"/>
    </source>
</evidence>
<dbReference type="InterPro" id="IPR037094">
    <property type="entry name" value="Glyco_hydro_38_cen_sf"/>
</dbReference>
<dbReference type="OMA" id="CPWGQHP"/>
<evidence type="ECO:0000256" key="5">
    <source>
        <dbReference type="ARBA" id="ARBA00022833"/>
    </source>
</evidence>
<keyword evidence="4 10" id="KW-0378">Hydrolase</keyword>
<dbReference type="Pfam" id="PF01074">
    <property type="entry name" value="Glyco_hydro_38N"/>
    <property type="match status" value="1"/>
</dbReference>
<sequence length="1164" mass="129552">MRFKASIVFGAAIAIATLILLYQIVSLPPDNNSAVPHQLQGFDSLESRIKKLEQDIAINHNTINEIHGLMKKINGPNSAAAPGPDSAYLLPKLNRPVAGTDSGATFTQEAAIQFNTSVAKLQEADCSFAQSPSSAVDILMEDVYKSLPFENPDGGAWKQGWDVTYDRSQWTPEKPLKVFVVPHSHCDPGWIKTFERYYSDQVSHILDNMARKLPEDSRRRFIWAEISFFSMWWERQTPTVQNTVRKLVAQGQLEIVTGGWVMPDEAVTHYWSIIDQLITGHEWLRTHLNVRPNNGWSIDPFGVSPTLAYILKRSGLENMLVQRTHYAIKKHFATNKNLEFRWRQSWDPESSTEILCHMMPFYSYDIPHTCGPDPKVCCQFDFKRLPGSRVTCPWRIPPQPITPHNVQSRAEMLLDQYRKKAQLYRTNVLLVVLGDDFRYDTSDEWDAQFTNYQRLFDHMNAHSDYNVQAQFGTLSEYFHALREESRSTQQQQQQGSAGEDEEALFPSFAGDFFSYADKDDNYWTGYFTSRPYYKARSRMLAAKIRAAEILFSMAVGSSDTVVVGSVAERLQAQLIEAHKALGLFQHHDGITGTSKDHVVLDYANILLNGIQTSEHVMQYVAHTLLSPDREAPAPDAVLLEVSEKHEGASAVSTPRVLTLEGRGRGGVVVFNPHPHTYRGLVTIRVNTHLLKVVTASNEPVLCQVDPVLDGLMAGEAFDVSFPVTLAPLSLTRFFLTRHEQVDRRFVKYSTVTVRNELPPSLPSAFSTASVSSLQLTMKCGTTRVSINEKGLMESITRDGHQQSLSIQFVRYNARSERETSGPYLFLPAGPAEELAISSPPTLLVQGPLRAVLTAKLPLLAHNLILENSPGLASDVLTVRNLVNIRSTKNYELAMRLVSDVDNGETFFTDLNGFQIVRRVRESKLTLQGNYYPIASQAFIQDSHKRLTILTGQPHGGSSLAPGQLEVMQDRRLMQDDFRGAEQGVTDNVITPNVFRILLERRDSVPGAAGAVSRNSFPSLLAERALQELLFPPVSLLNTAESSGLKQTWVGGVRDVACDVQLVSLHSIRGHVGGGAAAGAAAALTLRRAAFDCSFPPPRADCSTNGGKVQLSEVLGSSFSEEVRQSTLSHLYAGVNITKSFVLTLQPMELYTFLLASPPRTPALP</sequence>
<dbReference type="Gene3D" id="1.20.1270.50">
    <property type="entry name" value="Glycoside hydrolase family 38, central domain"/>
    <property type="match status" value="1"/>
</dbReference>
<dbReference type="InterPro" id="IPR027291">
    <property type="entry name" value="Glyco_hydro_38_N_sf"/>
</dbReference>
<protein>
    <recommendedName>
        <fullName evidence="10">Alpha-mannosidase</fullName>
        <ecNumber evidence="10">3.2.1.-</ecNumber>
    </recommendedName>
</protein>
<dbReference type="GO" id="GO:0030246">
    <property type="term" value="F:carbohydrate binding"/>
    <property type="evidence" value="ECO:0007669"/>
    <property type="project" value="InterPro"/>
</dbReference>
<dbReference type="GO" id="GO:0006491">
    <property type="term" value="P:N-glycan processing"/>
    <property type="evidence" value="ECO:0007669"/>
    <property type="project" value="TreeGrafter"/>
</dbReference>
<dbReference type="GO" id="GO:0006013">
    <property type="term" value="P:mannose metabolic process"/>
    <property type="evidence" value="ECO:0007669"/>
    <property type="project" value="InterPro"/>
</dbReference>
<dbReference type="GO" id="GO:0004572">
    <property type="term" value="F:mannosyl-oligosaccharide 1,3-1,6-alpha-mannosidase activity"/>
    <property type="evidence" value="ECO:0007669"/>
    <property type="project" value="UniProtKB-EC"/>
</dbReference>
<dbReference type="Pfam" id="PF09261">
    <property type="entry name" value="Alpha-mann_mid"/>
    <property type="match status" value="1"/>
</dbReference>
<evidence type="ECO:0000256" key="9">
    <source>
        <dbReference type="ARBA" id="ARBA00093232"/>
    </source>
</evidence>
<dbReference type="GO" id="GO:0046872">
    <property type="term" value="F:metal ion binding"/>
    <property type="evidence" value="ECO:0007669"/>
    <property type="project" value="UniProtKB-KW"/>
</dbReference>
<dbReference type="PANTHER" id="PTHR11607">
    <property type="entry name" value="ALPHA-MANNOSIDASE"/>
    <property type="match status" value="1"/>
</dbReference>
<keyword evidence="6" id="KW-1015">Disulfide bond</keyword>
<comment type="cofactor">
    <cofactor evidence="10">
        <name>Zn(2+)</name>
        <dbReference type="ChEBI" id="CHEBI:29105"/>
    </cofactor>
    <text evidence="10">Binds 1 zinc ion per subunit.</text>
</comment>
<dbReference type="SUPFAM" id="SSF74650">
    <property type="entry name" value="Galactose mutarotase-like"/>
    <property type="match status" value="1"/>
</dbReference>
<evidence type="ECO:0000256" key="7">
    <source>
        <dbReference type="ARBA" id="ARBA00023295"/>
    </source>
</evidence>
<dbReference type="KEGG" id="hazt:108678706"/>
<evidence type="ECO:0000259" key="11">
    <source>
        <dbReference type="SMART" id="SM00872"/>
    </source>
</evidence>
<dbReference type="CDD" id="cd10809">
    <property type="entry name" value="GH38N_AMII_GMII_SfManIII_like"/>
    <property type="match status" value="1"/>
</dbReference>
<dbReference type="SUPFAM" id="SSF88688">
    <property type="entry name" value="Families 57/38 glycoside transferase middle domain"/>
    <property type="match status" value="1"/>
</dbReference>
<dbReference type="InterPro" id="IPR028995">
    <property type="entry name" value="Glyco_hydro_57/38_cen_sf"/>
</dbReference>
<dbReference type="Pfam" id="PF07748">
    <property type="entry name" value="Glyco_hydro_38C"/>
    <property type="match status" value="1"/>
</dbReference>
<dbReference type="RefSeq" id="XP_018022655.1">
    <property type="nucleotide sequence ID" value="XM_018167166.2"/>
</dbReference>
<evidence type="ECO:0000256" key="8">
    <source>
        <dbReference type="ARBA" id="ARBA00059516"/>
    </source>
</evidence>
<feature type="domain" description="Glycoside hydrolase family 38 central" evidence="11">
    <location>
        <begin position="521"/>
        <end position="606"/>
    </location>
</feature>
<dbReference type="InterPro" id="IPR015341">
    <property type="entry name" value="Glyco_hydro_38_cen"/>
</dbReference>
<dbReference type="InterPro" id="IPR011013">
    <property type="entry name" value="Gal_mutarotase_sf_dom"/>
</dbReference>
<comment type="function">
    <text evidence="8">Catalyzes the first committed step in the biosynthesis of complex N-glycans. It controls conversion of high mannose to complex N-glycans; the final hydrolytic step in the N-glycan maturation pathway.</text>
</comment>
<dbReference type="GO" id="GO:0000139">
    <property type="term" value="C:Golgi membrane"/>
    <property type="evidence" value="ECO:0007669"/>
    <property type="project" value="TreeGrafter"/>
</dbReference>
<dbReference type="SMART" id="SM00872">
    <property type="entry name" value="Alpha-mann_mid"/>
    <property type="match status" value="1"/>
</dbReference>
<evidence type="ECO:0000256" key="6">
    <source>
        <dbReference type="ARBA" id="ARBA00023157"/>
    </source>
</evidence>
<dbReference type="Gene3D" id="2.60.40.1180">
    <property type="entry name" value="Golgi alpha-mannosidase II"/>
    <property type="match status" value="1"/>
</dbReference>
<evidence type="ECO:0000313" key="12">
    <source>
        <dbReference type="Proteomes" id="UP000694843"/>
    </source>
</evidence>
<evidence type="ECO:0000256" key="4">
    <source>
        <dbReference type="ARBA" id="ARBA00022801"/>
    </source>
</evidence>
<organism evidence="12 13">
    <name type="scientific">Hyalella azteca</name>
    <name type="common">Amphipod</name>
    <dbReference type="NCBI Taxonomy" id="294128"/>
    <lineage>
        <taxon>Eukaryota</taxon>
        <taxon>Metazoa</taxon>
        <taxon>Ecdysozoa</taxon>
        <taxon>Arthropoda</taxon>
        <taxon>Crustacea</taxon>
        <taxon>Multicrustacea</taxon>
        <taxon>Malacostraca</taxon>
        <taxon>Eumalacostraca</taxon>
        <taxon>Peracarida</taxon>
        <taxon>Amphipoda</taxon>
        <taxon>Senticaudata</taxon>
        <taxon>Talitrida</taxon>
        <taxon>Talitroidea</taxon>
        <taxon>Hyalellidae</taxon>
        <taxon>Hyalella</taxon>
    </lineage>
</organism>
<evidence type="ECO:0000256" key="3">
    <source>
        <dbReference type="ARBA" id="ARBA00022723"/>
    </source>
</evidence>
<dbReference type="InterPro" id="IPR011330">
    <property type="entry name" value="Glyco_hydro/deAcase_b/a-brl"/>
</dbReference>
<dbReference type="InterPro" id="IPR011682">
    <property type="entry name" value="Glyco_hydro_38_C"/>
</dbReference>
<dbReference type="EC" id="3.2.1.-" evidence="10"/>
<evidence type="ECO:0000313" key="13">
    <source>
        <dbReference type="RefSeq" id="XP_018022655.1"/>
    </source>
</evidence>
<dbReference type="SUPFAM" id="SSF88713">
    <property type="entry name" value="Glycoside hydrolase/deacetylase"/>
    <property type="match status" value="1"/>
</dbReference>
<dbReference type="InterPro" id="IPR050843">
    <property type="entry name" value="Glycosyl_Hydrlase_38"/>
</dbReference>
<name>A0A8B7P9K3_HYAAZ</name>
<comment type="catalytic activity">
    <reaction evidence="9">
        <text>N(4)-{beta-D-GlcNAc-(1-&gt;2)-alpha-D-Man-(1-&gt;3)-[alpha-D-Man-(1-&gt;3)-[alpha-D-Man-(1-&gt;6)]-alpha-D-Man-(1-&gt;6)]-beta-D-Man-(1-&gt;4)-beta-D-GlcNAc-(1-&gt;4)-beta-D-GlcNAc}-L-asparaginyl-[protein] + 2 H2O = 2 alpha-D-mannopyranose + an N(4)-{beta-D-GlcNAc-(1-&gt;2)-alpha-D-Man-(1-&gt;3)-[alpha-D-Man-(1-&gt;6)]-beta-D-Man-(1-&gt;4)-beta-D-GlcNAc-(1-&gt;4)-beta-D-GlcNAc}-L-asparaginyl-[protein]</text>
        <dbReference type="Rhea" id="RHEA:56052"/>
        <dbReference type="Rhea" id="RHEA-COMP:14368"/>
        <dbReference type="Rhea" id="RHEA-COMP:14369"/>
        <dbReference type="ChEBI" id="CHEBI:15377"/>
        <dbReference type="ChEBI" id="CHEBI:28729"/>
        <dbReference type="ChEBI" id="CHEBI:60615"/>
        <dbReference type="ChEBI" id="CHEBI:60625"/>
        <dbReference type="EC" id="3.2.1.114"/>
    </reaction>
</comment>
<dbReference type="FunFam" id="1.20.1270.50:FF:000001">
    <property type="entry name" value="Alpha-mannosidase"/>
    <property type="match status" value="1"/>
</dbReference>
<dbReference type="Gene3D" id="3.20.110.10">
    <property type="entry name" value="Glycoside hydrolase 38, N terminal domain"/>
    <property type="match status" value="1"/>
</dbReference>
<keyword evidence="7 10" id="KW-0326">Glycosidase</keyword>
<dbReference type="Proteomes" id="UP000694843">
    <property type="component" value="Unplaced"/>
</dbReference>
<evidence type="ECO:0000256" key="10">
    <source>
        <dbReference type="RuleBase" id="RU361199"/>
    </source>
</evidence>
<dbReference type="PANTHER" id="PTHR11607:SF3">
    <property type="entry name" value="LYSOSOMAL ALPHA-MANNOSIDASE"/>
    <property type="match status" value="1"/>
</dbReference>
<proteinExistence type="inferred from homology"/>
<comment type="similarity">
    <text evidence="1 10">Belongs to the glycosyl hydrolase 38 family.</text>
</comment>
<dbReference type="CTD" id="41126"/>
<keyword evidence="5 10" id="KW-0862">Zinc</keyword>
<keyword evidence="3 10" id="KW-0479">Metal-binding</keyword>
<dbReference type="InterPro" id="IPR013780">
    <property type="entry name" value="Glyco_hydro_b"/>
</dbReference>
<accession>A0A8B7P9K3</accession>
<dbReference type="Gene3D" id="2.70.98.30">
    <property type="entry name" value="Golgi alpha-mannosidase II, domain 4"/>
    <property type="match status" value="1"/>
</dbReference>
<dbReference type="FunFam" id="3.20.110.10:FF:000003">
    <property type="entry name" value="Alpha-mannosidase"/>
    <property type="match status" value="1"/>
</dbReference>
<dbReference type="GeneID" id="108678706"/>
<dbReference type="InterPro" id="IPR000602">
    <property type="entry name" value="Glyco_hydro_38_N"/>
</dbReference>
<reference evidence="13" key="1">
    <citation type="submission" date="2025-08" db="UniProtKB">
        <authorList>
            <consortium name="RefSeq"/>
        </authorList>
    </citation>
    <scope>IDENTIFICATION</scope>
    <source>
        <tissue evidence="13">Whole organism</tissue>
    </source>
</reference>
<dbReference type="AlphaFoldDB" id="A0A8B7P9K3"/>
<gene>
    <name evidence="13" type="primary">LOC108678706</name>
</gene>
<keyword evidence="12" id="KW-1185">Reference proteome</keyword>
<comment type="subunit">
    <text evidence="2">Homodimer; disulfide-linked.</text>
</comment>